<evidence type="ECO:0000313" key="2">
    <source>
        <dbReference type="Proteomes" id="UP000276133"/>
    </source>
</evidence>
<gene>
    <name evidence="1" type="ORF">BpHYR1_006207</name>
</gene>
<name>A0A3M7SM10_BRAPC</name>
<comment type="caution">
    <text evidence="1">The sequence shown here is derived from an EMBL/GenBank/DDBJ whole genome shotgun (WGS) entry which is preliminary data.</text>
</comment>
<proteinExistence type="predicted"/>
<reference evidence="1 2" key="1">
    <citation type="journal article" date="2018" name="Sci. Rep.">
        <title>Genomic signatures of local adaptation to the degree of environmental predictability in rotifers.</title>
        <authorList>
            <person name="Franch-Gras L."/>
            <person name="Hahn C."/>
            <person name="Garcia-Roger E.M."/>
            <person name="Carmona M.J."/>
            <person name="Serra M."/>
            <person name="Gomez A."/>
        </authorList>
    </citation>
    <scope>NUCLEOTIDE SEQUENCE [LARGE SCALE GENOMIC DNA]</scope>
    <source>
        <strain evidence="1">HYR1</strain>
    </source>
</reference>
<organism evidence="1 2">
    <name type="scientific">Brachionus plicatilis</name>
    <name type="common">Marine rotifer</name>
    <name type="synonym">Brachionus muelleri</name>
    <dbReference type="NCBI Taxonomy" id="10195"/>
    <lineage>
        <taxon>Eukaryota</taxon>
        <taxon>Metazoa</taxon>
        <taxon>Spiralia</taxon>
        <taxon>Gnathifera</taxon>
        <taxon>Rotifera</taxon>
        <taxon>Eurotatoria</taxon>
        <taxon>Monogononta</taxon>
        <taxon>Pseudotrocha</taxon>
        <taxon>Ploima</taxon>
        <taxon>Brachionidae</taxon>
        <taxon>Brachionus</taxon>
    </lineage>
</organism>
<dbReference type="EMBL" id="REGN01001140">
    <property type="protein sequence ID" value="RNA36690.1"/>
    <property type="molecule type" value="Genomic_DNA"/>
</dbReference>
<dbReference type="Proteomes" id="UP000276133">
    <property type="component" value="Unassembled WGS sequence"/>
</dbReference>
<protein>
    <submittedName>
        <fullName evidence="1">Uncharacterized protein</fullName>
    </submittedName>
</protein>
<dbReference type="AlphaFoldDB" id="A0A3M7SM10"/>
<evidence type="ECO:0000313" key="1">
    <source>
        <dbReference type="EMBL" id="RNA36690.1"/>
    </source>
</evidence>
<keyword evidence="2" id="KW-1185">Reference proteome</keyword>
<sequence length="104" mass="12395">MTLMTWNNFENDKDNHLCIKLKIKTFFFYKKLPLLNKISNFNRTKIKLKGPKSKVHFVTELKILFWAMKMQQSTMNTVALFYDILRKTYKIDGIIAALCTLDHF</sequence>
<accession>A0A3M7SM10</accession>